<dbReference type="Proteomes" id="UP000005615">
    <property type="component" value="Unassembled WGS sequence"/>
</dbReference>
<dbReference type="Gene3D" id="3.20.20.70">
    <property type="entry name" value="Aldolase class I"/>
    <property type="match status" value="1"/>
</dbReference>
<dbReference type="InterPro" id="IPR001155">
    <property type="entry name" value="OxRdtase_FMN_N"/>
</dbReference>
<dbReference type="GO" id="GO:0016491">
    <property type="term" value="F:oxidoreductase activity"/>
    <property type="evidence" value="ECO:0007669"/>
    <property type="project" value="UniProtKB-KW"/>
</dbReference>
<keyword evidence="4" id="KW-1185">Reference proteome</keyword>
<dbReference type="eggNOG" id="COG1902">
    <property type="taxonomic scope" value="Bacteria"/>
</dbReference>
<name>F3L0B1_9GAMM</name>
<evidence type="ECO:0000313" key="3">
    <source>
        <dbReference type="EMBL" id="EGG30221.1"/>
    </source>
</evidence>
<organism evidence="3 4">
    <name type="scientific">Aequoribacter fuscus</name>
    <dbReference type="NCBI Taxonomy" id="2518989"/>
    <lineage>
        <taxon>Bacteria</taxon>
        <taxon>Pseudomonadati</taxon>
        <taxon>Pseudomonadota</taxon>
        <taxon>Gammaproteobacteria</taxon>
        <taxon>Cellvibrionales</taxon>
        <taxon>Halieaceae</taxon>
        <taxon>Aequoribacter</taxon>
    </lineage>
</organism>
<evidence type="ECO:0000256" key="1">
    <source>
        <dbReference type="ARBA" id="ARBA00022630"/>
    </source>
</evidence>
<dbReference type="OrthoDB" id="8523426at2"/>
<keyword evidence="1" id="KW-0285">Flavoprotein</keyword>
<accession>F3L0B1</accession>
<gene>
    <name evidence="3" type="ORF">IMCC3088_827</name>
</gene>
<dbReference type="InterPro" id="IPR051799">
    <property type="entry name" value="NADH_flavin_oxidoreductase"/>
</dbReference>
<proteinExistence type="predicted"/>
<dbReference type="RefSeq" id="WP_009575124.1">
    <property type="nucleotide sequence ID" value="NZ_AEIG01000020.1"/>
</dbReference>
<dbReference type="InterPro" id="IPR013785">
    <property type="entry name" value="Aldolase_TIM"/>
</dbReference>
<dbReference type="PANTHER" id="PTHR43656:SF2">
    <property type="entry name" value="BINDING OXIDOREDUCTASE, PUTATIVE (AFU_ORTHOLOGUE AFUA_2G08260)-RELATED"/>
    <property type="match status" value="1"/>
</dbReference>
<dbReference type="STRING" id="2518989.IMCC3088_827"/>
<dbReference type="AlphaFoldDB" id="F3L0B1"/>
<dbReference type="GO" id="GO:0010181">
    <property type="term" value="F:FMN binding"/>
    <property type="evidence" value="ECO:0007669"/>
    <property type="project" value="InterPro"/>
</dbReference>
<dbReference type="EMBL" id="AEIG01000020">
    <property type="protein sequence ID" value="EGG30221.1"/>
    <property type="molecule type" value="Genomic_DNA"/>
</dbReference>
<keyword evidence="2" id="KW-0560">Oxidoreductase</keyword>
<dbReference type="CDD" id="cd02803">
    <property type="entry name" value="OYE_like_FMN_family"/>
    <property type="match status" value="1"/>
</dbReference>
<protein>
    <submittedName>
        <fullName evidence="3">NADH:flavin oxidoreductase/NADH oxidase family protein</fullName>
    </submittedName>
</protein>
<evidence type="ECO:0000313" key="4">
    <source>
        <dbReference type="Proteomes" id="UP000005615"/>
    </source>
</evidence>
<reference evidence="3 4" key="1">
    <citation type="journal article" date="2011" name="J. Bacteriol.">
        <title>Genome sequence of strain IMCC3088, a proteorhodopsin-containing marine bacterium belonging to the OM60/NOR5 clade.</title>
        <authorList>
            <person name="Jang Y."/>
            <person name="Oh H.M."/>
            <person name="Kang I."/>
            <person name="Lee K."/>
            <person name="Yang S.J."/>
            <person name="Cho J.C."/>
        </authorList>
    </citation>
    <scope>NUCLEOTIDE SEQUENCE [LARGE SCALE GENOMIC DNA]</scope>
    <source>
        <strain evidence="3 4">IMCC3088</strain>
    </source>
</reference>
<dbReference type="Pfam" id="PF00724">
    <property type="entry name" value="Oxidored_FMN"/>
    <property type="match status" value="1"/>
</dbReference>
<evidence type="ECO:0000256" key="2">
    <source>
        <dbReference type="ARBA" id="ARBA00023002"/>
    </source>
</evidence>
<dbReference type="SUPFAM" id="SSF51395">
    <property type="entry name" value="FMN-linked oxidoreductases"/>
    <property type="match status" value="1"/>
</dbReference>
<dbReference type="PANTHER" id="PTHR43656">
    <property type="entry name" value="BINDING OXIDOREDUCTASE, PUTATIVE (AFU_ORTHOLOGUE AFUA_2G08260)-RELATED"/>
    <property type="match status" value="1"/>
</dbReference>
<comment type="caution">
    <text evidence="3">The sequence shown here is derived from an EMBL/GenBank/DDBJ whole genome shotgun (WGS) entry which is preliminary data.</text>
</comment>
<sequence>MSLSDVLTLRSGHTLKNRFMLAPLTNLQSHTDGRLGDDEFTWLSMRARGGFGLTMTCAASVQYAGLGFPGQLGVYSDEHIEGLTRLAEALNKEGSLSVVQLHHAGMRTMADVVGHAPLCPSDNEETGARAMTHEEVKATIQDFIDAAVRSQKAGFGGVEVHGAHGYLVAQFLSAEINQRTDEYGGSVENRERFLFEIIDGIAKACGPEFSIGVRLSPERFGIQMAEALDLAGRLLKDERLDYLDMSLWDSFKEPEEEPFKGKSLLEHFCALPRDGVALGAAGKIFSAEDCAKAMDSGLDFVVLGRTAILHHDAPARIVADASFTPTKPPVSREYLAAEGLGKPFIDYMSTWKGFVAAE</sequence>